<evidence type="ECO:0000313" key="2">
    <source>
        <dbReference type="EMBL" id="MBL6079214.1"/>
    </source>
</evidence>
<gene>
    <name evidence="2" type="ORF">JMJ56_14440</name>
</gene>
<keyword evidence="3" id="KW-1185">Reference proteome</keyword>
<dbReference type="Pfam" id="PF06568">
    <property type="entry name" value="YjiS-like"/>
    <property type="match status" value="1"/>
</dbReference>
<dbReference type="EMBL" id="JAETWB010000005">
    <property type="protein sequence ID" value="MBL6079214.1"/>
    <property type="molecule type" value="Genomic_DNA"/>
</dbReference>
<comment type="caution">
    <text evidence="2">The sequence shown here is derived from an EMBL/GenBank/DDBJ whole genome shotgun (WGS) entry which is preliminary data.</text>
</comment>
<feature type="domain" description="YjiS-like" evidence="1">
    <location>
        <begin position="21"/>
        <end position="54"/>
    </location>
</feature>
<reference evidence="2 3" key="1">
    <citation type="submission" date="2021-01" db="EMBL/GenBank/DDBJ databases">
        <title>Belnapia mucosa sp. nov. and Belnapia arida sp. nov., isolated from the Tabernas Desert (Almeria, Spain).</title>
        <authorList>
            <person name="Molina-Menor E."/>
            <person name="Vidal-Verdu A."/>
            <person name="Calonge A."/>
            <person name="Satari L."/>
            <person name="Pereto J."/>
            <person name="Porcar M."/>
        </authorList>
    </citation>
    <scope>NUCLEOTIDE SEQUENCE [LARGE SCALE GENOMIC DNA]</scope>
    <source>
        <strain evidence="2 3">T18</strain>
    </source>
</reference>
<dbReference type="InterPro" id="IPR009506">
    <property type="entry name" value="YjiS-like"/>
</dbReference>
<accession>A0ABS1U3G3</accession>
<evidence type="ECO:0000313" key="3">
    <source>
        <dbReference type="Proteomes" id="UP000660885"/>
    </source>
</evidence>
<evidence type="ECO:0000259" key="1">
    <source>
        <dbReference type="Pfam" id="PF06568"/>
    </source>
</evidence>
<dbReference type="Proteomes" id="UP000660885">
    <property type="component" value="Unassembled WGS sequence"/>
</dbReference>
<organism evidence="2 3">
    <name type="scientific">Belnapia arida</name>
    <dbReference type="NCBI Taxonomy" id="2804533"/>
    <lineage>
        <taxon>Bacteria</taxon>
        <taxon>Pseudomonadati</taxon>
        <taxon>Pseudomonadota</taxon>
        <taxon>Alphaproteobacteria</taxon>
        <taxon>Acetobacterales</taxon>
        <taxon>Roseomonadaceae</taxon>
        <taxon>Belnapia</taxon>
    </lineage>
</organism>
<name>A0ABS1U3G3_9PROT</name>
<sequence length="67" mass="7830">MHTIITKRRPFHLELLWLPLQAIRLWCREQRAAAILGRLDDRMLKDIGIDRSAIPYEARRHSIGPGS</sequence>
<protein>
    <submittedName>
        <fullName evidence="2">DUF1127 domain-containing protein</fullName>
    </submittedName>
</protein>
<proteinExistence type="predicted"/>
<dbReference type="RefSeq" id="WP_202832458.1">
    <property type="nucleotide sequence ID" value="NZ_JAETWB010000005.1"/>
</dbReference>